<dbReference type="EMBL" id="SMRU01000033">
    <property type="protein sequence ID" value="TDF91064.1"/>
    <property type="molecule type" value="Genomic_DNA"/>
</dbReference>
<comment type="caution">
    <text evidence="3">The sequence shown here is derived from an EMBL/GenBank/DDBJ whole genome shotgun (WGS) entry which is preliminary data.</text>
</comment>
<feature type="compositionally biased region" description="Low complexity" evidence="1">
    <location>
        <begin position="42"/>
        <end position="51"/>
    </location>
</feature>
<accession>A0A4V2ZRX9</accession>
<reference evidence="3 4" key="1">
    <citation type="submission" date="2019-03" db="EMBL/GenBank/DDBJ databases">
        <title>Whole genome sequence of Arthrobacter sp JH1-1.</title>
        <authorList>
            <person name="Trinh H.N."/>
        </authorList>
    </citation>
    <scope>NUCLEOTIDE SEQUENCE [LARGE SCALE GENOMIC DNA]</scope>
    <source>
        <strain evidence="3 4">JH1-1</strain>
    </source>
</reference>
<keyword evidence="2" id="KW-1133">Transmembrane helix</keyword>
<gene>
    <name evidence="3" type="ORF">E1809_21620</name>
</gene>
<evidence type="ECO:0000313" key="4">
    <source>
        <dbReference type="Proteomes" id="UP000295511"/>
    </source>
</evidence>
<feature type="transmembrane region" description="Helical" evidence="2">
    <location>
        <begin position="9"/>
        <end position="28"/>
    </location>
</feature>
<keyword evidence="2" id="KW-0472">Membrane</keyword>
<evidence type="ECO:0000256" key="1">
    <source>
        <dbReference type="SAM" id="MobiDB-lite"/>
    </source>
</evidence>
<keyword evidence="2" id="KW-0812">Transmembrane</keyword>
<dbReference type="AlphaFoldDB" id="A0A4V2ZRX9"/>
<proteinExistence type="predicted"/>
<protein>
    <submittedName>
        <fullName evidence="3">Uncharacterized protein</fullName>
    </submittedName>
</protein>
<evidence type="ECO:0000256" key="2">
    <source>
        <dbReference type="SAM" id="Phobius"/>
    </source>
</evidence>
<name>A0A4V2ZRX9_9MICC</name>
<dbReference type="Proteomes" id="UP000295511">
    <property type="component" value="Unassembled WGS sequence"/>
</dbReference>
<sequence>MIFTSKTRVLLTTILIGILVAAGLWYLGRQAQAISGASPATATASATPDAATGDDVEPVQPGDSGPAAVPDAAVAQGSAPKAIHSPDKVSRDLTLTPNQCKVRILDAVKGEILPDASCTPGAIDPAVTEANISSTICKSGYTTTVRAPVSDTDKVKKLSLQQYGLAPSSSTEYDHLISLQLGGTNAVSNLWPEPNREGAPGTTNPKDAIETRLNKAVCSHRVTLADAQKAIARNWVTAEKDLGL</sequence>
<dbReference type="OrthoDB" id="163358at2"/>
<evidence type="ECO:0000313" key="3">
    <source>
        <dbReference type="EMBL" id="TDF91064.1"/>
    </source>
</evidence>
<feature type="region of interest" description="Disordered" evidence="1">
    <location>
        <begin position="42"/>
        <end position="71"/>
    </location>
</feature>
<keyword evidence="4" id="KW-1185">Reference proteome</keyword>
<dbReference type="RefSeq" id="WP_133206317.1">
    <property type="nucleotide sequence ID" value="NZ_SMRU01000033.1"/>
</dbReference>
<organism evidence="3 4">
    <name type="scientific">Arthrobacter terricola</name>
    <dbReference type="NCBI Taxonomy" id="2547396"/>
    <lineage>
        <taxon>Bacteria</taxon>
        <taxon>Bacillati</taxon>
        <taxon>Actinomycetota</taxon>
        <taxon>Actinomycetes</taxon>
        <taxon>Micrococcales</taxon>
        <taxon>Micrococcaceae</taxon>
        <taxon>Arthrobacter</taxon>
    </lineage>
</organism>